<dbReference type="Pfam" id="PF03636">
    <property type="entry name" value="Glyco_hydro_65N"/>
    <property type="match status" value="1"/>
</dbReference>
<feature type="binding site" evidence="4">
    <location>
        <begin position="593"/>
        <end position="594"/>
    </location>
    <ligand>
        <name>substrate</name>
    </ligand>
</feature>
<evidence type="ECO:0000256" key="5">
    <source>
        <dbReference type="SAM" id="MobiDB-lite"/>
    </source>
</evidence>
<dbReference type="GO" id="GO:0016757">
    <property type="term" value="F:glycosyltransferase activity"/>
    <property type="evidence" value="ECO:0007669"/>
    <property type="project" value="UniProtKB-ARBA"/>
</dbReference>
<feature type="domain" description="Glycoside hydrolase family 65 central catalytic" evidence="6">
    <location>
        <begin position="328"/>
        <end position="681"/>
    </location>
</feature>
<reference evidence="9 10" key="1">
    <citation type="submission" date="2020-07" db="EMBL/GenBank/DDBJ databases">
        <title>Sequencing the genomes of 1000 actinobacteria strains.</title>
        <authorList>
            <person name="Klenk H.-P."/>
        </authorList>
    </citation>
    <scope>NUCLEOTIDE SEQUENCE [LARGE SCALE GENOMIC DNA]</scope>
    <source>
        <strain evidence="9 10">DSM 7487</strain>
    </source>
</reference>
<feature type="domain" description="Glycoside hydrolase family 65 C-terminal" evidence="7">
    <location>
        <begin position="690"/>
        <end position="751"/>
    </location>
</feature>
<comment type="caution">
    <text evidence="9">The sequence shown here is derived from an EMBL/GenBank/DDBJ whole genome shotgun (WGS) entry which is preliminary data.</text>
</comment>
<dbReference type="InterPro" id="IPR008928">
    <property type="entry name" value="6-hairpin_glycosidase_sf"/>
</dbReference>
<dbReference type="Proteomes" id="UP000521922">
    <property type="component" value="Unassembled WGS sequence"/>
</dbReference>
<evidence type="ECO:0000256" key="1">
    <source>
        <dbReference type="ARBA" id="ARBA00006768"/>
    </source>
</evidence>
<protein>
    <submittedName>
        <fullName evidence="9">Trehalose/maltose hydrolase-like predicted phosphorylase</fullName>
    </submittedName>
</protein>
<evidence type="ECO:0000256" key="3">
    <source>
        <dbReference type="PIRSR" id="PIRSR036289-50"/>
    </source>
</evidence>
<feature type="region of interest" description="Disordered" evidence="5">
    <location>
        <begin position="763"/>
        <end position="784"/>
    </location>
</feature>
<dbReference type="GO" id="GO:0005975">
    <property type="term" value="P:carbohydrate metabolic process"/>
    <property type="evidence" value="ECO:0007669"/>
    <property type="project" value="InterPro"/>
</dbReference>
<name>A0A7Y9DJG1_9ACTN</name>
<dbReference type="Gene3D" id="2.60.420.10">
    <property type="entry name" value="Maltose phosphorylase, domain 3"/>
    <property type="match status" value="1"/>
</dbReference>
<evidence type="ECO:0000259" key="8">
    <source>
        <dbReference type="Pfam" id="PF03636"/>
    </source>
</evidence>
<dbReference type="EMBL" id="JACCBB010000001">
    <property type="protein sequence ID" value="NYD20832.1"/>
    <property type="molecule type" value="Genomic_DNA"/>
</dbReference>
<dbReference type="GO" id="GO:0004553">
    <property type="term" value="F:hydrolase activity, hydrolyzing O-glycosyl compounds"/>
    <property type="evidence" value="ECO:0007669"/>
    <property type="project" value="TreeGrafter"/>
</dbReference>
<feature type="active site" description="Proton donor" evidence="3">
    <location>
        <position position="489"/>
    </location>
</feature>
<dbReference type="GO" id="GO:0030246">
    <property type="term" value="F:carbohydrate binding"/>
    <property type="evidence" value="ECO:0007669"/>
    <property type="project" value="InterPro"/>
</dbReference>
<evidence type="ECO:0000256" key="2">
    <source>
        <dbReference type="ARBA" id="ARBA00023295"/>
    </source>
</evidence>
<dbReference type="Gene3D" id="2.70.98.40">
    <property type="entry name" value="Glycoside hydrolase, family 65, N-terminal domain"/>
    <property type="match status" value="1"/>
</dbReference>
<keyword evidence="2" id="KW-0326">Glycosidase</keyword>
<feature type="compositionally biased region" description="Basic residues" evidence="5">
    <location>
        <begin position="773"/>
        <end position="784"/>
    </location>
</feature>
<dbReference type="Pfam" id="PF03633">
    <property type="entry name" value="Glyco_hydro_65C"/>
    <property type="match status" value="1"/>
</dbReference>
<dbReference type="InterPro" id="IPR005195">
    <property type="entry name" value="Glyco_hydro_65_M"/>
</dbReference>
<dbReference type="PIRSF" id="PIRSF036289">
    <property type="entry name" value="Glycosyl_hydrolase_malt_phosph"/>
    <property type="match status" value="1"/>
</dbReference>
<sequence>MPTDPAADPAAADPDRVEDAVHQLAAAHPWAVREGPLDLDRLAQVESLFALSNGRVGVRGGLEEGVPAGTPGTYLSGAYELWPLIYPEYAYGYPTVQERLVEVPDPTRVELFVAGERLDVRTGDLDDHQRVLDLRSGTLQRHLRWASPAGHRVVVDVERLVPLERPGLFALDYRVRADSGAVEVEVRSSVVASQQLHEAVVTARHRGGVLRQRTDGSGLAVAVHVEHDVVGPAATDVRTHATGDRLVTSARVRLEAGEALRLTKVVALGWAPQAERDDLGTRLDALLAEGVREGWERLRTQQRAVLDDFWSHADVHVDGDDDLQQAVRFALFHVFQAASQGTDRGIPAKGLTGTGYDGHTFWDTEVFVLPVLNHVWPQAAADALRWRHRMLPAARDRARELGLAGATFPWRTITGRESSGYWPAGTAAVHLNADIADAAVRHLQATGDDDLAREALVDLVVETARSWVVLGREDSAGRFHVDGVTGPDEYSALVDDNAYTNLMAQANLRAAVDLVKRFPERAAVLGVDDDEVATFTRLADAVHVPRDPETGLHAQDEGATQRQRWDFESTAAQQYPLQDSFPYFSIYRRQVVKQADLVLAMYLRPEAFSLQEKRAAFEYYEGLTVRDSSLSASVQAVVAAEVGHLGLAADYVHEAAFVDLHDLRGKTADGLHIASLAGAWTALVAGYGGMRDAEGGLSFAPRLPQGLRGLRFRTRHRGSCLEVSVGAADVRYALVEGGPVQAVHHGERFTVDRSAPVVLAIPPAAEEGLTRPRQPRHLEPRRRR</sequence>
<dbReference type="InterPro" id="IPR005194">
    <property type="entry name" value="Glyco_hydro_65_C"/>
</dbReference>
<organism evidence="9 10">
    <name type="scientific">Kineococcus aurantiacus</name>
    <dbReference type="NCBI Taxonomy" id="37633"/>
    <lineage>
        <taxon>Bacteria</taxon>
        <taxon>Bacillati</taxon>
        <taxon>Actinomycetota</taxon>
        <taxon>Actinomycetes</taxon>
        <taxon>Kineosporiales</taxon>
        <taxon>Kineosporiaceae</taxon>
        <taxon>Kineococcus</taxon>
    </lineage>
</organism>
<gene>
    <name evidence="9" type="ORF">BJ968_000372</name>
</gene>
<dbReference type="Gene3D" id="1.50.10.10">
    <property type="match status" value="1"/>
</dbReference>
<dbReference type="PANTHER" id="PTHR11051">
    <property type="entry name" value="GLYCOSYL HYDROLASE-RELATED"/>
    <property type="match status" value="1"/>
</dbReference>
<dbReference type="InterPro" id="IPR012341">
    <property type="entry name" value="6hp_glycosidase-like_sf"/>
</dbReference>
<dbReference type="Pfam" id="PF03632">
    <property type="entry name" value="Glyco_hydro_65m"/>
    <property type="match status" value="1"/>
</dbReference>
<dbReference type="InterPro" id="IPR017045">
    <property type="entry name" value="Malt_Pase/Glycosyl_Hdrlase"/>
</dbReference>
<dbReference type="InterPro" id="IPR037018">
    <property type="entry name" value="GH65_N"/>
</dbReference>
<dbReference type="PANTHER" id="PTHR11051:SF13">
    <property type="entry name" value="GLYCOSYL TRANSFERASE"/>
    <property type="match status" value="1"/>
</dbReference>
<dbReference type="InterPro" id="IPR005196">
    <property type="entry name" value="Glyco_hydro_65_N"/>
</dbReference>
<dbReference type="SUPFAM" id="SSF48208">
    <property type="entry name" value="Six-hairpin glycosidases"/>
    <property type="match status" value="1"/>
</dbReference>
<accession>A0A7Y9DJG1</accession>
<evidence type="ECO:0000259" key="6">
    <source>
        <dbReference type="Pfam" id="PF03632"/>
    </source>
</evidence>
<evidence type="ECO:0000313" key="10">
    <source>
        <dbReference type="Proteomes" id="UP000521922"/>
    </source>
</evidence>
<evidence type="ECO:0000256" key="4">
    <source>
        <dbReference type="PIRSR" id="PIRSR036289-51"/>
    </source>
</evidence>
<dbReference type="RefSeq" id="WP_179748722.1">
    <property type="nucleotide sequence ID" value="NZ_BAAAGN010000002.1"/>
</dbReference>
<proteinExistence type="inferred from homology"/>
<dbReference type="InterPro" id="IPR011013">
    <property type="entry name" value="Gal_mutarotase_sf_dom"/>
</dbReference>
<evidence type="ECO:0000313" key="9">
    <source>
        <dbReference type="EMBL" id="NYD20832.1"/>
    </source>
</evidence>
<dbReference type="SUPFAM" id="SSF74650">
    <property type="entry name" value="Galactose mutarotase-like"/>
    <property type="match status" value="1"/>
</dbReference>
<keyword evidence="9" id="KW-0378">Hydrolase</keyword>
<comment type="similarity">
    <text evidence="1">Belongs to the glycosyl hydrolase 65 family.</text>
</comment>
<dbReference type="AlphaFoldDB" id="A0A7Y9DJG1"/>
<feature type="domain" description="Glycoside hydrolase family 65 N-terminal" evidence="8">
    <location>
        <begin position="37"/>
        <end position="270"/>
    </location>
</feature>
<keyword evidence="10" id="KW-1185">Reference proteome</keyword>
<feature type="binding site" evidence="4">
    <location>
        <begin position="362"/>
        <end position="363"/>
    </location>
    <ligand>
        <name>substrate</name>
    </ligand>
</feature>
<evidence type="ECO:0000259" key="7">
    <source>
        <dbReference type="Pfam" id="PF03633"/>
    </source>
</evidence>